<dbReference type="GO" id="GO:0071277">
    <property type="term" value="P:cellular response to calcium ion"/>
    <property type="evidence" value="ECO:0007669"/>
    <property type="project" value="TreeGrafter"/>
</dbReference>
<dbReference type="Gene3D" id="2.60.40.150">
    <property type="entry name" value="C2 domain"/>
    <property type="match status" value="2"/>
</dbReference>
<dbReference type="InterPro" id="IPR002035">
    <property type="entry name" value="VWF_A"/>
</dbReference>
<protein>
    <recommendedName>
        <fullName evidence="14">Calcium-dependent phospholipid-binding Copine family protein</fullName>
    </recommendedName>
</protein>
<comment type="subcellular location">
    <subcellularLocation>
        <location evidence="1">Cell membrane</location>
        <topology evidence="1">Lipid-anchor</topology>
    </subcellularLocation>
</comment>
<dbReference type="InterPro" id="IPR000008">
    <property type="entry name" value="C2_dom"/>
</dbReference>
<evidence type="ECO:0000313" key="13">
    <source>
        <dbReference type="Proteomes" id="UP000886885"/>
    </source>
</evidence>
<sequence length="518" mass="56781">MGNCCSDVAGGRAAVGGSGAAAGNDAVDHFLKSRGMYGSQMELSFSATNLRDRDVLSKSDPILIGYTKGKDGTLAEVFRTEVVLNSLNPTWITKHVITFQFEAVQTLVFHAYDVDTQFHNIDVKMLKLEELQFLGEASCVLSEVVTRPSRSLTLDLLFREDPTMSGNPRHCGQLIVHAEECISSKTTMEMVLRCSDLEHKDLFSKSDPFLLISKIVEVGLPIPVCKTEVLKNDHNPVWKPIYLSIQQVGSKVLKSQLFVDKFSQSSQWTFLDYLAGGWELNFMVAVDFTASNGNPRLPDSLHYLDPSGRLNAYQRAIIEVGEVLKFYDSDNRFPAWGFGARPIDGPVSHCFNLNGSNNHCEVDGIQGIMTAYTSALHNVSLAGPTLFGPVISNAALIASQSPANGGKKYFVLLIITDGVVTDLQETKDAIVKASDLPLSILIVGVGGADFKEMEILDADKGERLESSSGRVASRDIVQFMPFRDVQSGEIAVVQALLAELPTQFLSYMRSRDDIQPNI</sequence>
<proteinExistence type="inferred from homology"/>
<evidence type="ECO:0000256" key="2">
    <source>
        <dbReference type="ARBA" id="ARBA00009048"/>
    </source>
</evidence>
<reference evidence="12" key="1">
    <citation type="journal article" date="2020" name="bioRxiv">
        <title>Hybrid origin of Populus tomentosa Carr. identified through genome sequencing and phylogenomic analysis.</title>
        <authorList>
            <person name="An X."/>
            <person name="Gao K."/>
            <person name="Chen Z."/>
            <person name="Li J."/>
            <person name="Yang X."/>
            <person name="Yang X."/>
            <person name="Zhou J."/>
            <person name="Guo T."/>
            <person name="Zhao T."/>
            <person name="Huang S."/>
            <person name="Miao D."/>
            <person name="Khan W.U."/>
            <person name="Rao P."/>
            <person name="Ye M."/>
            <person name="Lei B."/>
            <person name="Liao W."/>
            <person name="Wang J."/>
            <person name="Ji L."/>
            <person name="Li Y."/>
            <person name="Guo B."/>
            <person name="Mustafa N.S."/>
            <person name="Li S."/>
            <person name="Yun Q."/>
            <person name="Keller S.R."/>
            <person name="Mao J."/>
            <person name="Zhang R."/>
            <person name="Strauss S.H."/>
        </authorList>
    </citation>
    <scope>NUCLEOTIDE SEQUENCE</scope>
    <source>
        <strain evidence="12">GM15</strain>
        <tissue evidence="12">Leaf</tissue>
    </source>
</reference>
<dbReference type="GO" id="GO:0046872">
    <property type="term" value="F:metal ion binding"/>
    <property type="evidence" value="ECO:0007669"/>
    <property type="project" value="UniProtKB-KW"/>
</dbReference>
<evidence type="ECO:0000256" key="3">
    <source>
        <dbReference type="ARBA" id="ARBA00022475"/>
    </source>
</evidence>
<dbReference type="OrthoDB" id="5855668at2759"/>
<evidence type="ECO:0000256" key="6">
    <source>
        <dbReference type="ARBA" id="ARBA00022821"/>
    </source>
</evidence>
<dbReference type="PANTHER" id="PTHR10857">
    <property type="entry name" value="COPINE"/>
    <property type="match status" value="1"/>
</dbReference>
<dbReference type="PROSITE" id="PS50234">
    <property type="entry name" value="VWFA"/>
    <property type="match status" value="1"/>
</dbReference>
<dbReference type="CDD" id="cd01459">
    <property type="entry name" value="vWA_copine_like"/>
    <property type="match status" value="1"/>
</dbReference>
<feature type="domain" description="C2" evidence="10">
    <location>
        <begin position="21"/>
        <end position="154"/>
    </location>
</feature>
<evidence type="ECO:0000256" key="8">
    <source>
        <dbReference type="ARBA" id="ARBA00023136"/>
    </source>
</evidence>
<dbReference type="Pfam" id="PF07002">
    <property type="entry name" value="Copine"/>
    <property type="match status" value="1"/>
</dbReference>
<comment type="caution">
    <text evidence="12">The sequence shown here is derived from an EMBL/GenBank/DDBJ whole genome shotgun (WGS) entry which is preliminary data.</text>
</comment>
<dbReference type="EMBL" id="JAAWWB010001109">
    <property type="protein sequence ID" value="KAG6736278.1"/>
    <property type="molecule type" value="Genomic_DNA"/>
</dbReference>
<keyword evidence="7" id="KW-0106">Calcium</keyword>
<comment type="similarity">
    <text evidence="2">Belongs to the copine family.</text>
</comment>
<dbReference type="AlphaFoldDB" id="A0A8X7XTW3"/>
<dbReference type="GO" id="GO:0005886">
    <property type="term" value="C:plasma membrane"/>
    <property type="evidence" value="ECO:0007669"/>
    <property type="project" value="UniProtKB-SubCell"/>
</dbReference>
<evidence type="ECO:0000256" key="7">
    <source>
        <dbReference type="ARBA" id="ARBA00022837"/>
    </source>
</evidence>
<dbReference type="SMART" id="SM00239">
    <property type="entry name" value="C2"/>
    <property type="match status" value="2"/>
</dbReference>
<keyword evidence="9" id="KW-0449">Lipoprotein</keyword>
<dbReference type="Pfam" id="PF00168">
    <property type="entry name" value="C2"/>
    <property type="match status" value="2"/>
</dbReference>
<evidence type="ECO:0008006" key="14">
    <source>
        <dbReference type="Google" id="ProtNLM"/>
    </source>
</evidence>
<dbReference type="InterPro" id="IPR045052">
    <property type="entry name" value="Copine"/>
</dbReference>
<accession>A0A8X7XTW3</accession>
<organism evidence="12 13">
    <name type="scientific">Populus tomentosa</name>
    <name type="common">Chinese white poplar</name>
    <dbReference type="NCBI Taxonomy" id="118781"/>
    <lineage>
        <taxon>Eukaryota</taxon>
        <taxon>Viridiplantae</taxon>
        <taxon>Streptophyta</taxon>
        <taxon>Embryophyta</taxon>
        <taxon>Tracheophyta</taxon>
        <taxon>Spermatophyta</taxon>
        <taxon>Magnoliopsida</taxon>
        <taxon>eudicotyledons</taxon>
        <taxon>Gunneridae</taxon>
        <taxon>Pentapetalae</taxon>
        <taxon>rosids</taxon>
        <taxon>fabids</taxon>
        <taxon>Malpighiales</taxon>
        <taxon>Salicaceae</taxon>
        <taxon>Saliceae</taxon>
        <taxon>Populus</taxon>
    </lineage>
</organism>
<keyword evidence="13" id="KW-1185">Reference proteome</keyword>
<keyword evidence="5" id="KW-0677">Repeat</keyword>
<dbReference type="PROSITE" id="PS50004">
    <property type="entry name" value="C2"/>
    <property type="match status" value="1"/>
</dbReference>
<dbReference type="PANTHER" id="PTHR10857:SF106">
    <property type="entry name" value="C2 DOMAIN-CONTAINING PROTEIN"/>
    <property type="match status" value="1"/>
</dbReference>
<evidence type="ECO:0000313" key="12">
    <source>
        <dbReference type="EMBL" id="KAG6736278.1"/>
    </source>
</evidence>
<dbReference type="InterPro" id="IPR010734">
    <property type="entry name" value="Copine_C"/>
</dbReference>
<evidence type="ECO:0000256" key="1">
    <source>
        <dbReference type="ARBA" id="ARBA00004193"/>
    </source>
</evidence>
<dbReference type="FunFam" id="2.60.40.150:FF:000168">
    <property type="entry name" value="Protein BONZAI 1"/>
    <property type="match status" value="1"/>
</dbReference>
<gene>
    <name evidence="12" type="ORF">POTOM_060978</name>
</gene>
<keyword evidence="8" id="KW-0472">Membrane</keyword>
<evidence type="ECO:0000259" key="10">
    <source>
        <dbReference type="PROSITE" id="PS50004"/>
    </source>
</evidence>
<keyword evidence="3" id="KW-1003">Cell membrane</keyword>
<dbReference type="Proteomes" id="UP000886885">
    <property type="component" value="Unassembled WGS sequence"/>
</dbReference>
<evidence type="ECO:0000256" key="9">
    <source>
        <dbReference type="ARBA" id="ARBA00023288"/>
    </source>
</evidence>
<name>A0A8X7XTW3_POPTO</name>
<dbReference type="InterPro" id="IPR036465">
    <property type="entry name" value="vWFA_dom_sf"/>
</dbReference>
<keyword evidence="6" id="KW-0611">Plant defense</keyword>
<dbReference type="SMART" id="SM00327">
    <property type="entry name" value="VWA"/>
    <property type="match status" value="1"/>
</dbReference>
<dbReference type="SUPFAM" id="SSF49562">
    <property type="entry name" value="C2 domain (Calcium/lipid-binding domain, CaLB)"/>
    <property type="match status" value="2"/>
</dbReference>
<evidence type="ECO:0000256" key="5">
    <source>
        <dbReference type="ARBA" id="ARBA00022737"/>
    </source>
</evidence>
<evidence type="ECO:0000259" key="11">
    <source>
        <dbReference type="PROSITE" id="PS50234"/>
    </source>
</evidence>
<dbReference type="GO" id="GO:0006952">
    <property type="term" value="P:defense response"/>
    <property type="evidence" value="ECO:0007669"/>
    <property type="project" value="UniProtKB-KW"/>
</dbReference>
<keyword evidence="4" id="KW-0479">Metal-binding</keyword>
<dbReference type="SUPFAM" id="SSF53300">
    <property type="entry name" value="vWA-like"/>
    <property type="match status" value="1"/>
</dbReference>
<evidence type="ECO:0000256" key="4">
    <source>
        <dbReference type="ARBA" id="ARBA00022723"/>
    </source>
</evidence>
<dbReference type="InterPro" id="IPR035892">
    <property type="entry name" value="C2_domain_sf"/>
</dbReference>
<dbReference type="CDD" id="cd04048">
    <property type="entry name" value="C2A_Copine"/>
    <property type="match status" value="1"/>
</dbReference>
<feature type="domain" description="VWFA" evidence="11">
    <location>
        <begin position="281"/>
        <end position="500"/>
    </location>
</feature>
<dbReference type="GO" id="GO:0005544">
    <property type="term" value="F:calcium-dependent phospholipid binding"/>
    <property type="evidence" value="ECO:0007669"/>
    <property type="project" value="InterPro"/>
</dbReference>